<accession>A0AAV9SS49</accession>
<dbReference type="Proteomes" id="UP001311232">
    <property type="component" value="Unassembled WGS sequence"/>
</dbReference>
<proteinExistence type="predicted"/>
<gene>
    <name evidence="1" type="ORF">CRENBAI_000002</name>
</gene>
<dbReference type="AlphaFoldDB" id="A0AAV9SS49"/>
<protein>
    <submittedName>
        <fullName evidence="1">Uncharacterized protein</fullName>
    </submittedName>
</protein>
<evidence type="ECO:0000313" key="2">
    <source>
        <dbReference type="Proteomes" id="UP001311232"/>
    </source>
</evidence>
<name>A0AAV9SS49_9TELE</name>
<dbReference type="EMBL" id="JAHHUM010000001">
    <property type="protein sequence ID" value="KAK5624184.1"/>
    <property type="molecule type" value="Genomic_DNA"/>
</dbReference>
<evidence type="ECO:0000313" key="1">
    <source>
        <dbReference type="EMBL" id="KAK5624184.1"/>
    </source>
</evidence>
<keyword evidence="2" id="KW-1185">Reference proteome</keyword>
<reference evidence="1 2" key="1">
    <citation type="submission" date="2021-06" db="EMBL/GenBank/DDBJ databases">
        <authorList>
            <person name="Palmer J.M."/>
        </authorList>
    </citation>
    <scope>NUCLEOTIDE SEQUENCE [LARGE SCALE GENOMIC DNA]</scope>
    <source>
        <strain evidence="1 2">MEX-2019</strain>
        <tissue evidence="1">Muscle</tissue>
    </source>
</reference>
<comment type="caution">
    <text evidence="1">The sequence shown here is derived from an EMBL/GenBank/DDBJ whole genome shotgun (WGS) entry which is preliminary data.</text>
</comment>
<sequence length="114" mass="13051">MQEEDHLHILQPHLRSGGRFSRLCGDPRKSKFLLLQHVEIVFVIIHPGNKHNCFSRVFFHSVSRSPRTADVLTPMAGISTAVNLTWATTHTQETPALTFYMSYQSKESHTLYLC</sequence>
<organism evidence="1 2">
    <name type="scientific">Crenichthys baileyi</name>
    <name type="common">White River springfish</name>
    <dbReference type="NCBI Taxonomy" id="28760"/>
    <lineage>
        <taxon>Eukaryota</taxon>
        <taxon>Metazoa</taxon>
        <taxon>Chordata</taxon>
        <taxon>Craniata</taxon>
        <taxon>Vertebrata</taxon>
        <taxon>Euteleostomi</taxon>
        <taxon>Actinopterygii</taxon>
        <taxon>Neopterygii</taxon>
        <taxon>Teleostei</taxon>
        <taxon>Neoteleostei</taxon>
        <taxon>Acanthomorphata</taxon>
        <taxon>Ovalentaria</taxon>
        <taxon>Atherinomorphae</taxon>
        <taxon>Cyprinodontiformes</taxon>
        <taxon>Goodeidae</taxon>
        <taxon>Crenichthys</taxon>
    </lineage>
</organism>